<dbReference type="GO" id="GO:0004567">
    <property type="term" value="F:beta-mannosidase activity"/>
    <property type="evidence" value="ECO:0007669"/>
    <property type="project" value="UniProtKB-EC"/>
</dbReference>
<reference evidence="7" key="1">
    <citation type="submission" date="2023-08" db="EMBL/GenBank/DDBJ databases">
        <authorList>
            <person name="Chen Y."/>
            <person name="Shah S."/>
            <person name="Dougan E. K."/>
            <person name="Thang M."/>
            <person name="Chan C."/>
        </authorList>
    </citation>
    <scope>NUCLEOTIDE SEQUENCE</scope>
</reference>
<dbReference type="Gene3D" id="2.60.120.260">
    <property type="entry name" value="Galactose-binding domain-like"/>
    <property type="match status" value="1"/>
</dbReference>
<dbReference type="SUPFAM" id="SSF51445">
    <property type="entry name" value="(Trans)glycosidases"/>
    <property type="match status" value="1"/>
</dbReference>
<keyword evidence="8" id="KW-1185">Reference proteome</keyword>
<evidence type="ECO:0000256" key="3">
    <source>
        <dbReference type="ARBA" id="ARBA00022801"/>
    </source>
</evidence>
<dbReference type="EC" id="3.2.1.25" evidence="2"/>
<dbReference type="InterPro" id="IPR036156">
    <property type="entry name" value="Beta-gal/glucu_dom_sf"/>
</dbReference>
<dbReference type="AlphaFoldDB" id="A0AA36HVY5"/>
<keyword evidence="5" id="KW-0732">Signal</keyword>
<dbReference type="Gene3D" id="2.60.40.10">
    <property type="entry name" value="Immunoglobulins"/>
    <property type="match status" value="1"/>
</dbReference>
<dbReference type="SUPFAM" id="SSF49785">
    <property type="entry name" value="Galactose-binding domain-like"/>
    <property type="match status" value="1"/>
</dbReference>
<dbReference type="Proteomes" id="UP001178507">
    <property type="component" value="Unassembled WGS sequence"/>
</dbReference>
<organism evidence="7 8">
    <name type="scientific">Effrenium voratum</name>
    <dbReference type="NCBI Taxonomy" id="2562239"/>
    <lineage>
        <taxon>Eukaryota</taxon>
        <taxon>Sar</taxon>
        <taxon>Alveolata</taxon>
        <taxon>Dinophyceae</taxon>
        <taxon>Suessiales</taxon>
        <taxon>Symbiodiniaceae</taxon>
        <taxon>Effrenium</taxon>
    </lineage>
</organism>
<accession>A0AA36HVY5</accession>
<dbReference type="Pfam" id="PF22666">
    <property type="entry name" value="Glyco_hydro_2_N2"/>
    <property type="match status" value="1"/>
</dbReference>
<comment type="caution">
    <text evidence="7">The sequence shown here is derived from an EMBL/GenBank/DDBJ whole genome shotgun (WGS) entry which is preliminary data.</text>
</comment>
<evidence type="ECO:0000313" key="7">
    <source>
        <dbReference type="EMBL" id="CAJ1375198.1"/>
    </source>
</evidence>
<sequence>MVSRDALLLRLAIAVASASACQPSQLAENIPAAAAVRYLSGWDCDDWTATSSGNAAAGLKRLSIKAQVPGDLLTDLQAAGHIGDPLYENNWLKSDIWAKQTWTFSRNFSLDVADAETGRVQVVFDGIKMGARVKINGVTAGTATSQFIRYSFDLDPKEHKLRSTNNSLEVEFDQSIEVGGRFMACSGGWDWAPYTNTRQEGANTFTYGIWKHVYLVFTPSHSASIFHVVPRIFYKGKYPMEALVDGEHAGFSVKVNVFLSAAAATEGFLRLTPSWGEPGEQVHVQVPAGNSSHTLLAEASAAQVKLWWPVGMGQQHLYDLKVTFEPGASFGASTAAASAPSASRAVGFRYFALVTGNDTDPAYVARAGLEEGTDSQGMYFRINGVAFWSKGANVIPMEELEGRMNGEAHRVLVRSAADGGMNTLRVWGGGIFLPDEFYEACDELGLVVFHDMMYAQSGHAPEKNYVQDTELRHQIRRLSSHPSIVIWDGCNECTVRMGTPTEIYATFVMTVVAEEDDSRSIWPSCPAFGWTTGVHKLDCLPNGKPLTTPGTSHVIETHGYYQHGTGFPSVNGWAKMWGFNANLPIKVSAEATGLERRNVFGSEFGAVVMSSFESMAPTLHEAHWGLHAGQVSDTCNETGFANTCKGPNVMAQRNYPCDSLINAYFGLHPDSYFNQTGEAIFKRQLFQCMLAQALILKSDIETRRSQNQFGALVWQLNEIWPTGGWGVRDPGEGASAGRPLEALALPLQERSIFADVMVACGADGQCYVKNDGPTAFEGVCIVSFLRFADGRKELLKALDFSSAPLRAGPGTKELFQVEVSGMDSSSYMLLGECTTSAPSRLVAAYGSSDGCVSFNEILMAAPAQLHLPPAKVNATVAAAANADGSIDISLTADARPSGT</sequence>
<protein>
    <recommendedName>
        <fullName evidence="2">beta-mannosidase</fullName>
        <ecNumber evidence="2">3.2.1.25</ecNumber>
    </recommendedName>
</protein>
<dbReference type="InterPro" id="IPR017853">
    <property type="entry name" value="GH"/>
</dbReference>
<comment type="catalytic activity">
    <reaction evidence="1">
        <text>Hydrolysis of terminal, non-reducing beta-D-mannose residues in beta-D-mannosides.</text>
        <dbReference type="EC" id="3.2.1.25"/>
    </reaction>
</comment>
<dbReference type="PANTHER" id="PTHR43730:SF1">
    <property type="entry name" value="BETA-MANNOSIDASE"/>
    <property type="match status" value="1"/>
</dbReference>
<feature type="signal peptide" evidence="5">
    <location>
        <begin position="1"/>
        <end position="20"/>
    </location>
</feature>
<evidence type="ECO:0000256" key="1">
    <source>
        <dbReference type="ARBA" id="ARBA00000829"/>
    </source>
</evidence>
<name>A0AA36HVY5_9DINO</name>
<dbReference type="InterPro" id="IPR054593">
    <property type="entry name" value="Beta-mannosidase-like_N2"/>
</dbReference>
<feature type="chain" id="PRO_5041362390" description="beta-mannosidase" evidence="5">
    <location>
        <begin position="21"/>
        <end position="899"/>
    </location>
</feature>
<evidence type="ECO:0000256" key="2">
    <source>
        <dbReference type="ARBA" id="ARBA00012754"/>
    </source>
</evidence>
<dbReference type="InterPro" id="IPR050887">
    <property type="entry name" value="Beta-mannosidase_GH2"/>
</dbReference>
<evidence type="ECO:0000256" key="4">
    <source>
        <dbReference type="ARBA" id="ARBA00023295"/>
    </source>
</evidence>
<evidence type="ECO:0000259" key="6">
    <source>
        <dbReference type="Pfam" id="PF22666"/>
    </source>
</evidence>
<dbReference type="InterPro" id="IPR013783">
    <property type="entry name" value="Ig-like_fold"/>
</dbReference>
<dbReference type="PANTHER" id="PTHR43730">
    <property type="entry name" value="BETA-MANNOSIDASE"/>
    <property type="match status" value="1"/>
</dbReference>
<feature type="domain" description="Beta-mannosidase-like galactose-binding" evidence="6">
    <location>
        <begin position="47"/>
        <end position="211"/>
    </location>
</feature>
<keyword evidence="3" id="KW-0378">Hydrolase</keyword>
<evidence type="ECO:0000313" key="8">
    <source>
        <dbReference type="Proteomes" id="UP001178507"/>
    </source>
</evidence>
<dbReference type="EMBL" id="CAUJNA010000305">
    <property type="protein sequence ID" value="CAJ1375198.1"/>
    <property type="molecule type" value="Genomic_DNA"/>
</dbReference>
<dbReference type="InterPro" id="IPR008979">
    <property type="entry name" value="Galactose-bd-like_sf"/>
</dbReference>
<dbReference type="SUPFAM" id="SSF49303">
    <property type="entry name" value="beta-Galactosidase/glucuronidase domain"/>
    <property type="match status" value="1"/>
</dbReference>
<proteinExistence type="predicted"/>
<gene>
    <name evidence="7" type="ORF">EVOR1521_LOCUS4528</name>
</gene>
<keyword evidence="4" id="KW-0326">Glycosidase</keyword>
<dbReference type="PROSITE" id="PS51257">
    <property type="entry name" value="PROKAR_LIPOPROTEIN"/>
    <property type="match status" value="1"/>
</dbReference>
<dbReference type="GO" id="GO:0006516">
    <property type="term" value="P:glycoprotein catabolic process"/>
    <property type="evidence" value="ECO:0007669"/>
    <property type="project" value="TreeGrafter"/>
</dbReference>
<dbReference type="Gene3D" id="3.20.20.80">
    <property type="entry name" value="Glycosidases"/>
    <property type="match status" value="1"/>
</dbReference>
<evidence type="ECO:0000256" key="5">
    <source>
        <dbReference type="SAM" id="SignalP"/>
    </source>
</evidence>